<accession>A0A975GHR1</accession>
<dbReference type="AlphaFoldDB" id="A0A975GHR1"/>
<evidence type="ECO:0000259" key="1">
    <source>
        <dbReference type="Pfam" id="PF15919"/>
    </source>
</evidence>
<dbReference type="Proteomes" id="UP000663720">
    <property type="component" value="Chromosome"/>
</dbReference>
<evidence type="ECO:0000313" key="3">
    <source>
        <dbReference type="Proteomes" id="UP000663720"/>
    </source>
</evidence>
<dbReference type="KEGG" id="dli:dnl_39540"/>
<feature type="domain" description="HicB-like antitoxin of toxin-antitoxin system" evidence="1">
    <location>
        <begin position="44"/>
        <end position="100"/>
    </location>
</feature>
<gene>
    <name evidence="2" type="ORF">dnl_39540</name>
</gene>
<protein>
    <submittedName>
        <fullName evidence="2">Toxin-antitoxin system, antitoxin component, HicB-like</fullName>
    </submittedName>
</protein>
<dbReference type="Pfam" id="PF15919">
    <property type="entry name" value="HicB_lk_antitox"/>
    <property type="match status" value="1"/>
</dbReference>
<keyword evidence="3" id="KW-1185">Reference proteome</keyword>
<dbReference type="SUPFAM" id="SSF143100">
    <property type="entry name" value="TTHA1013/TTHA0281-like"/>
    <property type="match status" value="1"/>
</dbReference>
<dbReference type="InterPro" id="IPR051404">
    <property type="entry name" value="TA_system_antitoxin"/>
</dbReference>
<evidence type="ECO:0000313" key="2">
    <source>
        <dbReference type="EMBL" id="QTA81614.1"/>
    </source>
</evidence>
<name>A0A975GHR1_9BACT</name>
<dbReference type="PANTHER" id="PTHR34504:SF2">
    <property type="entry name" value="UPF0150 PROTEIN SSL0259"/>
    <property type="match status" value="1"/>
</dbReference>
<dbReference type="RefSeq" id="WP_246514742.1">
    <property type="nucleotide sequence ID" value="NZ_CP061799.1"/>
</dbReference>
<dbReference type="InterPro" id="IPR031807">
    <property type="entry name" value="HicB-like"/>
</dbReference>
<organism evidence="2 3">
    <name type="scientific">Desulfonema limicola</name>
    <dbReference type="NCBI Taxonomy" id="45656"/>
    <lineage>
        <taxon>Bacteria</taxon>
        <taxon>Pseudomonadati</taxon>
        <taxon>Thermodesulfobacteriota</taxon>
        <taxon>Desulfobacteria</taxon>
        <taxon>Desulfobacterales</taxon>
        <taxon>Desulfococcaceae</taxon>
        <taxon>Desulfonema</taxon>
    </lineage>
</organism>
<dbReference type="PANTHER" id="PTHR34504">
    <property type="entry name" value="ANTITOXIN HICB"/>
    <property type="match status" value="1"/>
</dbReference>
<dbReference type="EMBL" id="CP061799">
    <property type="protein sequence ID" value="QTA81614.1"/>
    <property type="molecule type" value="Genomic_DNA"/>
</dbReference>
<dbReference type="Gene3D" id="3.30.160.250">
    <property type="match status" value="1"/>
</dbReference>
<reference evidence="2" key="1">
    <citation type="journal article" date="2021" name="Microb. Physiol.">
        <title>Proteogenomic Insights into the Physiology of Marine, Sulfate-Reducing, Filamentous Desulfonema limicola and Desulfonema magnum.</title>
        <authorList>
            <person name="Schnaars V."/>
            <person name="Wohlbrand L."/>
            <person name="Scheve S."/>
            <person name="Hinrichs C."/>
            <person name="Reinhardt R."/>
            <person name="Rabus R."/>
        </authorList>
    </citation>
    <scope>NUCLEOTIDE SEQUENCE</scope>
    <source>
        <strain evidence="2">5ac10</strain>
    </source>
</reference>
<proteinExistence type="predicted"/>
<sequence length="106" mass="12395">MIISNTTPISNFLHLNRIDILQHMFKQILKNAVKRFKMGKYEMIIYWSEEDNSFIVEIPELPGCMADGQTYQEAVSNAEIIIKEWIETAKEMDRDIPKPKGKLMYA</sequence>
<dbReference type="InterPro" id="IPR035069">
    <property type="entry name" value="TTHA1013/TTHA0281-like"/>
</dbReference>